<evidence type="ECO:0000313" key="3">
    <source>
        <dbReference type="EMBL" id="CAF1326554.1"/>
    </source>
</evidence>
<keyword evidence="6" id="KW-1185">Reference proteome</keyword>
<dbReference type="EMBL" id="CAJOBC010050689">
    <property type="protein sequence ID" value="CAF4176740.1"/>
    <property type="molecule type" value="Genomic_DNA"/>
</dbReference>
<evidence type="ECO:0000313" key="5">
    <source>
        <dbReference type="EMBL" id="CAF4176740.1"/>
    </source>
</evidence>
<sequence length="426" mass="48755">MYSNLQLDPVGFGIVLPSLASVLCGYTSILRDNQFPNATIIYSILAAMPTHEINNAHYSCRLTETSSHLLRQMSSLTIIECAFDVLQFYHEEHTTFELDKTTVEKFIEKVKNIIKNNYEQYKALFRTERKSVTSPQLPITFKDDDISLSSATSQSSNAEKVSRVCRQILLFDSVAFTKTHLYTDPYTKRNNNLLEVLLKDLTKKELLAVYPLGAHNEIKSLKLYVKQLPYENELTAEIIAYEEKLREYGLNYLSFKQACVKLNFAAEKAKIKVEPYRQISFGPYSKIFQQDISSFLYKQSSVVANKPITTSNIDPADKKQSSSSKKITKHQSKSIPTVNNEDGFIGNSEDRLDEKDDKSISNRKSNEQQTPKRDRSKRKLNSSDNVNVRSTKDTVVSDDRTQIQNVQQSRSRTPPADRTRAKRRQN</sequence>
<feature type="compositionally biased region" description="Polar residues" evidence="1">
    <location>
        <begin position="402"/>
        <end position="412"/>
    </location>
</feature>
<feature type="compositionally biased region" description="Basic and acidic residues" evidence="1">
    <location>
        <begin position="348"/>
        <end position="373"/>
    </location>
</feature>
<dbReference type="EMBL" id="CAJNOK010014866">
    <property type="protein sequence ID" value="CAF1213614.1"/>
    <property type="molecule type" value="Genomic_DNA"/>
</dbReference>
<evidence type="ECO:0000313" key="2">
    <source>
        <dbReference type="EMBL" id="CAF1213614.1"/>
    </source>
</evidence>
<dbReference type="AlphaFoldDB" id="A0A815FH05"/>
<dbReference type="Proteomes" id="UP000663829">
    <property type="component" value="Unassembled WGS sequence"/>
</dbReference>
<dbReference type="Proteomes" id="UP000677228">
    <property type="component" value="Unassembled WGS sequence"/>
</dbReference>
<feature type="compositionally biased region" description="Basic and acidic residues" evidence="1">
    <location>
        <begin position="390"/>
        <end position="401"/>
    </location>
</feature>
<feature type="region of interest" description="Disordered" evidence="1">
    <location>
        <begin position="308"/>
        <end position="426"/>
    </location>
</feature>
<evidence type="ECO:0000313" key="4">
    <source>
        <dbReference type="EMBL" id="CAF4022335.1"/>
    </source>
</evidence>
<protein>
    <submittedName>
        <fullName evidence="3">Uncharacterized protein</fullName>
    </submittedName>
</protein>
<dbReference type="EMBL" id="CAJNOQ010013678">
    <property type="protein sequence ID" value="CAF1326554.1"/>
    <property type="molecule type" value="Genomic_DNA"/>
</dbReference>
<dbReference type="Proteomes" id="UP000682733">
    <property type="component" value="Unassembled WGS sequence"/>
</dbReference>
<dbReference type="OrthoDB" id="10061628at2759"/>
<proteinExistence type="predicted"/>
<evidence type="ECO:0000313" key="6">
    <source>
        <dbReference type="Proteomes" id="UP000663829"/>
    </source>
</evidence>
<comment type="caution">
    <text evidence="3">The sequence shown here is derived from an EMBL/GenBank/DDBJ whole genome shotgun (WGS) entry which is preliminary data.</text>
</comment>
<dbReference type="EMBL" id="CAJOBA010036399">
    <property type="protein sequence ID" value="CAF4022335.1"/>
    <property type="molecule type" value="Genomic_DNA"/>
</dbReference>
<dbReference type="Proteomes" id="UP000681722">
    <property type="component" value="Unassembled WGS sequence"/>
</dbReference>
<evidence type="ECO:0000256" key="1">
    <source>
        <dbReference type="SAM" id="MobiDB-lite"/>
    </source>
</evidence>
<name>A0A815FH05_9BILA</name>
<accession>A0A815FH05</accession>
<reference evidence="3" key="1">
    <citation type="submission" date="2021-02" db="EMBL/GenBank/DDBJ databases">
        <authorList>
            <person name="Nowell W R."/>
        </authorList>
    </citation>
    <scope>NUCLEOTIDE SEQUENCE</scope>
</reference>
<gene>
    <name evidence="3" type="ORF">GPM918_LOCUS29735</name>
    <name evidence="2" type="ORF">OVA965_LOCUS24575</name>
    <name evidence="5" type="ORF">SRO942_LOCUS30327</name>
    <name evidence="4" type="ORF">TMI583_LOCUS25293</name>
</gene>
<organism evidence="3 6">
    <name type="scientific">Didymodactylos carnosus</name>
    <dbReference type="NCBI Taxonomy" id="1234261"/>
    <lineage>
        <taxon>Eukaryota</taxon>
        <taxon>Metazoa</taxon>
        <taxon>Spiralia</taxon>
        <taxon>Gnathifera</taxon>
        <taxon>Rotifera</taxon>
        <taxon>Eurotatoria</taxon>
        <taxon>Bdelloidea</taxon>
        <taxon>Philodinida</taxon>
        <taxon>Philodinidae</taxon>
        <taxon>Didymodactylos</taxon>
    </lineage>
</organism>